<dbReference type="GO" id="GO:0003676">
    <property type="term" value="F:nucleic acid binding"/>
    <property type="evidence" value="ECO:0007669"/>
    <property type="project" value="InterPro"/>
</dbReference>
<protein>
    <recommendedName>
        <fullName evidence="1">Gfd2/YDR514C-like C-terminal domain-containing protein</fullName>
    </recommendedName>
</protein>
<dbReference type="EMBL" id="CAJPDQ010000029">
    <property type="protein sequence ID" value="CAF9928167.1"/>
    <property type="molecule type" value="Genomic_DNA"/>
</dbReference>
<accession>A0A8H3FN93</accession>
<sequence>MSNPLARLKLLMGGDEAFKAAEANATKPQNNGPQFQGTLLKTDTLKAHHTELEPRTVPGYATAESILKEARKWTKPTHSNNSSDSNKQSWCSALRRAQRYLGFREPNQTRIPQLAYTQSLPHRPDLDPIILSLDIEADEQNHSLITEIGIATLDTRSLKTLTPGPNGKHWLAQVRAQHFRIAERTYIRNHIFVTGDPESFNAEFGTSQIIPLDQIAGAVRACFLQKQDDEDDYSNSSSKPPASPLPLRNVLLIGHNIKSDIAWLRQLGVDLLSIPNLIEVLDTEELQKALKLDSQGGTNLARLLLEMDIEAWSLHNAGNDAAYTLQAFIAITLKSLSDARPIVTLEERVKEAVAKATEKATADWKAWVTAEERSGDGETPVAYRLSKFRA</sequence>
<evidence type="ECO:0000313" key="3">
    <source>
        <dbReference type="Proteomes" id="UP000664169"/>
    </source>
</evidence>
<name>A0A8H3FN93_9LECA</name>
<proteinExistence type="predicted"/>
<keyword evidence="3" id="KW-1185">Reference proteome</keyword>
<dbReference type="InterPro" id="IPR012337">
    <property type="entry name" value="RNaseH-like_sf"/>
</dbReference>
<dbReference type="InterPro" id="IPR040151">
    <property type="entry name" value="Gfd2/YDR514C-like"/>
</dbReference>
<dbReference type="PANTHER" id="PTHR28083:SF1">
    <property type="entry name" value="GOOD FOR FULL DBP5 ACTIVITY PROTEIN 2"/>
    <property type="match status" value="1"/>
</dbReference>
<dbReference type="OrthoDB" id="5953249at2759"/>
<dbReference type="PANTHER" id="PTHR28083">
    <property type="entry name" value="GOOD FOR FULL DBP5 ACTIVITY PROTEIN 2"/>
    <property type="match status" value="1"/>
</dbReference>
<dbReference type="InterPro" id="IPR048519">
    <property type="entry name" value="Gfd2/YDR514C-like_C"/>
</dbReference>
<evidence type="ECO:0000313" key="2">
    <source>
        <dbReference type="EMBL" id="CAF9928167.1"/>
    </source>
</evidence>
<dbReference type="InterPro" id="IPR036397">
    <property type="entry name" value="RNaseH_sf"/>
</dbReference>
<gene>
    <name evidence="2" type="ORF">GOMPHAMPRED_004611</name>
</gene>
<dbReference type="SUPFAM" id="SSF53098">
    <property type="entry name" value="Ribonuclease H-like"/>
    <property type="match status" value="1"/>
</dbReference>
<evidence type="ECO:0000259" key="1">
    <source>
        <dbReference type="Pfam" id="PF21762"/>
    </source>
</evidence>
<comment type="caution">
    <text evidence="2">The sequence shown here is derived from an EMBL/GenBank/DDBJ whole genome shotgun (WGS) entry which is preliminary data.</text>
</comment>
<dbReference type="Pfam" id="PF21762">
    <property type="entry name" value="DEDDh_C"/>
    <property type="match status" value="1"/>
</dbReference>
<dbReference type="Gene3D" id="3.30.420.10">
    <property type="entry name" value="Ribonuclease H-like superfamily/Ribonuclease H"/>
    <property type="match status" value="1"/>
</dbReference>
<organism evidence="2 3">
    <name type="scientific">Gomphillus americanus</name>
    <dbReference type="NCBI Taxonomy" id="1940652"/>
    <lineage>
        <taxon>Eukaryota</taxon>
        <taxon>Fungi</taxon>
        <taxon>Dikarya</taxon>
        <taxon>Ascomycota</taxon>
        <taxon>Pezizomycotina</taxon>
        <taxon>Lecanoromycetes</taxon>
        <taxon>OSLEUM clade</taxon>
        <taxon>Ostropomycetidae</taxon>
        <taxon>Ostropales</taxon>
        <taxon>Graphidaceae</taxon>
        <taxon>Gomphilloideae</taxon>
        <taxon>Gomphillus</taxon>
    </lineage>
</organism>
<dbReference type="Proteomes" id="UP000664169">
    <property type="component" value="Unassembled WGS sequence"/>
</dbReference>
<dbReference type="AlphaFoldDB" id="A0A8H3FN93"/>
<dbReference type="GO" id="GO:0005634">
    <property type="term" value="C:nucleus"/>
    <property type="evidence" value="ECO:0007669"/>
    <property type="project" value="TreeGrafter"/>
</dbReference>
<reference evidence="2" key="1">
    <citation type="submission" date="2021-03" db="EMBL/GenBank/DDBJ databases">
        <authorList>
            <person name="Tagirdzhanova G."/>
        </authorList>
    </citation>
    <scope>NUCLEOTIDE SEQUENCE</scope>
</reference>
<feature type="domain" description="Gfd2/YDR514C-like C-terminal" evidence="1">
    <location>
        <begin position="130"/>
        <end position="331"/>
    </location>
</feature>